<comment type="cofactor">
    <cofactor evidence="1">
        <name>Mg(2+)</name>
        <dbReference type="ChEBI" id="CHEBI:18420"/>
    </cofactor>
</comment>
<evidence type="ECO:0000256" key="4">
    <source>
        <dbReference type="ARBA" id="ARBA00009317"/>
    </source>
</evidence>
<comment type="catalytic activity">
    <reaction evidence="20">
        <text>a di-trans,poly-cis-dolichyl phosphate + UDP-N-acetyl-alpha-D-glucosamine = an N-acetyl-alpha-D-glucosaminyl-diphospho-di-trans,poly-cis-dolichol + UMP</text>
        <dbReference type="Rhea" id="RHEA:13289"/>
        <dbReference type="Rhea" id="RHEA-COMP:19498"/>
        <dbReference type="Rhea" id="RHEA-COMP:19507"/>
        <dbReference type="ChEBI" id="CHEBI:57683"/>
        <dbReference type="ChEBI" id="CHEBI:57705"/>
        <dbReference type="ChEBI" id="CHEBI:57865"/>
        <dbReference type="ChEBI" id="CHEBI:58427"/>
        <dbReference type="EC" id="2.7.8.15"/>
    </reaction>
    <physiologicalReaction direction="left-to-right" evidence="20">
        <dbReference type="Rhea" id="RHEA:13290"/>
    </physiologicalReaction>
</comment>
<keyword evidence="12" id="KW-0256">Endoplasmic reticulum</keyword>
<keyword evidence="11" id="KW-0479">Metal-binding</keyword>
<evidence type="ECO:0000256" key="8">
    <source>
        <dbReference type="ARBA" id="ARBA00022676"/>
    </source>
</evidence>
<dbReference type="InterPro" id="IPR000715">
    <property type="entry name" value="Glycosyl_transferase_4"/>
</dbReference>
<evidence type="ECO:0000256" key="2">
    <source>
        <dbReference type="ARBA" id="ARBA00004477"/>
    </source>
</evidence>
<feature type="transmembrane region" description="Helical" evidence="21">
    <location>
        <begin position="223"/>
        <end position="240"/>
    </location>
</feature>
<evidence type="ECO:0000256" key="12">
    <source>
        <dbReference type="ARBA" id="ARBA00022824"/>
    </source>
</evidence>
<organism evidence="23 24">
    <name type="scientific">Diploscapter pachys</name>
    <dbReference type="NCBI Taxonomy" id="2018661"/>
    <lineage>
        <taxon>Eukaryota</taxon>
        <taxon>Metazoa</taxon>
        <taxon>Ecdysozoa</taxon>
        <taxon>Nematoda</taxon>
        <taxon>Chromadorea</taxon>
        <taxon>Rhabditida</taxon>
        <taxon>Rhabditina</taxon>
        <taxon>Rhabditomorpha</taxon>
        <taxon>Rhabditoidea</taxon>
        <taxon>Rhabditidae</taxon>
        <taxon>Diploscapter</taxon>
    </lineage>
</organism>
<evidence type="ECO:0000256" key="19">
    <source>
        <dbReference type="ARBA" id="ARBA00044717"/>
    </source>
</evidence>
<dbReference type="OrthoDB" id="10262326at2759"/>
<evidence type="ECO:0000256" key="15">
    <source>
        <dbReference type="ARBA" id="ARBA00023136"/>
    </source>
</evidence>
<evidence type="ECO:0000256" key="3">
    <source>
        <dbReference type="ARBA" id="ARBA00004922"/>
    </source>
</evidence>
<dbReference type="InterPro" id="IPR048439">
    <property type="entry name" value="DPAGT1_ins"/>
</dbReference>
<evidence type="ECO:0000256" key="9">
    <source>
        <dbReference type="ARBA" id="ARBA00022679"/>
    </source>
</evidence>
<proteinExistence type="inferred from homology"/>
<keyword evidence="14 21" id="KW-1133">Transmembrane helix</keyword>
<dbReference type="UniPathway" id="UPA00378"/>
<feature type="transmembrane region" description="Helical" evidence="21">
    <location>
        <begin position="167"/>
        <end position="189"/>
    </location>
</feature>
<evidence type="ECO:0000256" key="11">
    <source>
        <dbReference type="ARBA" id="ARBA00022723"/>
    </source>
</evidence>
<evidence type="ECO:0000256" key="20">
    <source>
        <dbReference type="ARBA" id="ARBA00045078"/>
    </source>
</evidence>
<feature type="transmembrane region" description="Helical" evidence="21">
    <location>
        <begin position="51"/>
        <end position="72"/>
    </location>
</feature>
<comment type="subunit">
    <text evidence="5">Homodimer.</text>
</comment>
<dbReference type="GO" id="GO:0046872">
    <property type="term" value="F:metal ion binding"/>
    <property type="evidence" value="ECO:0007669"/>
    <property type="project" value="UniProtKB-KW"/>
</dbReference>
<dbReference type="PANTHER" id="PTHR10571:SF0">
    <property type="entry name" value="UDP-N-ACETYLGLUCOSAMINE--DOLICHYL-PHOSPHATE N-ACETYLGLUCOSAMINEPHOSPHOTRANSFERASE"/>
    <property type="match status" value="1"/>
</dbReference>
<keyword evidence="24" id="KW-1185">Reference proteome</keyword>
<evidence type="ECO:0000256" key="17">
    <source>
        <dbReference type="ARBA" id="ARBA00029567"/>
    </source>
</evidence>
<keyword evidence="10 21" id="KW-0812">Transmembrane</keyword>
<dbReference type="CDD" id="cd06855">
    <property type="entry name" value="GT_GPT_euk"/>
    <property type="match status" value="1"/>
</dbReference>
<evidence type="ECO:0000256" key="14">
    <source>
        <dbReference type="ARBA" id="ARBA00022989"/>
    </source>
</evidence>
<reference evidence="23 24" key="1">
    <citation type="journal article" date="2017" name="Curr. Biol.">
        <title>Genome architecture and evolution of a unichromosomal asexual nematode.</title>
        <authorList>
            <person name="Fradin H."/>
            <person name="Zegar C."/>
            <person name="Gutwein M."/>
            <person name="Lucas J."/>
            <person name="Kovtun M."/>
            <person name="Corcoran D."/>
            <person name="Baugh L.R."/>
            <person name="Kiontke K."/>
            <person name="Gunsalus K."/>
            <person name="Fitch D.H."/>
            <person name="Piano F."/>
        </authorList>
    </citation>
    <scope>NUCLEOTIDE SEQUENCE [LARGE SCALE GENOMIC DNA]</scope>
    <source>
        <strain evidence="23">PF1309</strain>
    </source>
</reference>
<evidence type="ECO:0000256" key="5">
    <source>
        <dbReference type="ARBA" id="ARBA00011738"/>
    </source>
</evidence>
<dbReference type="Pfam" id="PF00953">
    <property type="entry name" value="Glycos_transf_4"/>
    <property type="match status" value="1"/>
</dbReference>
<protein>
    <recommendedName>
        <fullName evidence="7">UDP-N-acetylglucosamine--dolichyl-phosphate N-acetylglucosaminephosphotransferase</fullName>
        <ecNumber evidence="6">2.7.8.15</ecNumber>
    </recommendedName>
    <alternativeName>
        <fullName evidence="17">GlcNAc-1-P transferase</fullName>
    </alternativeName>
    <alternativeName>
        <fullName evidence="18">N-acetylglucosamine-1-phosphate transferase</fullName>
    </alternativeName>
</protein>
<name>A0A2A2KTV0_9BILA</name>
<dbReference type="InterPro" id="IPR033895">
    <property type="entry name" value="GPT"/>
</dbReference>
<comment type="caution">
    <text evidence="23">The sequence shown here is derived from an EMBL/GenBank/DDBJ whole genome shotgun (WGS) entry which is preliminary data.</text>
</comment>
<feature type="transmembrane region" description="Helical" evidence="21">
    <location>
        <begin position="348"/>
        <end position="370"/>
    </location>
</feature>
<keyword evidence="16" id="KW-0325">Glycoprotein</keyword>
<feature type="transmembrane region" description="Helical" evidence="21">
    <location>
        <begin position="84"/>
        <end position="106"/>
    </location>
</feature>
<comment type="function">
    <text evidence="19">UDP-N-acetylglucosamine--dolichyl-phosphate N-acetylglucosaminephosphotransferase that operates in the biosynthetic pathway of dolichol-linked oligosaccharides, the glycan precursors employed in protein asparagine (N)-glycosylation. The assembly of dolichol-linked oligosaccharides begins on the cytosolic side of the endoplasmic reticulum membrane and finishes in its lumen. The sequential addition of sugars to dolichol pyrophosphate produces dolichol-linked oligosaccharides containing fourteen sugars, including two GlcNAcs, nine mannoses and three glucoses. Once assembled, the oligosaccharide is transferred from the lipid to nascent proteins by oligosaccharyltransferases. Catalyzes the initial step of dolichol-linked oligosaccharide biosynthesis, transfering GlcNAc-1-P from cytosolic UDP-GlcNAc onto the carrier lipid dolichyl phosphate (P-dolichol), yielding GlcNAc-P-P-dolichol embedded in the cytoplasmic leaflet of the endoplasmic reticulum membrane.</text>
</comment>
<dbReference type="EMBL" id="LIAE01007717">
    <property type="protein sequence ID" value="PAV77385.1"/>
    <property type="molecule type" value="Genomic_DNA"/>
</dbReference>
<evidence type="ECO:0000256" key="18">
    <source>
        <dbReference type="ARBA" id="ARBA00033238"/>
    </source>
</evidence>
<sequence>MWTLGVSLLLSAIGAFVCNRLVKEYIPIFIQRKMYGNDQCKVSNDPVPEPMGVICAAVYLIVMFLFIPFPFFKWIGGDLSDFPFIRFAAFLSGLISICTTILLGFADDILDLRWRHKLLFPTLSSLPLLMVYYVSGNSTTVAVPTVVHSFVASTMHITLPTFFDISYLYYVFMGMVVVFCTNAINILAGINGLESGQSVVLAASVVVFNLVQYPSRVFVGDTFCYWAGMTLAVVAVLGHFSKTLMLFFIPQTVNFIYSIPQLFHFIPCPRHRLPKYDPKTDTVNMSMAEFKEKDISTLGHLIIKVFKLIGALYIREYEKDGEKWLTINNLTIINLTLKFTGPINEATLANILLLTQLTFSGLAFFIRFYVASLVFDVVR</sequence>
<evidence type="ECO:0000313" key="24">
    <source>
        <dbReference type="Proteomes" id="UP000218231"/>
    </source>
</evidence>
<dbReference type="Pfam" id="PF21383">
    <property type="entry name" value="DPAGT1_ins"/>
    <property type="match status" value="1"/>
</dbReference>
<comment type="similarity">
    <text evidence="4">Belongs to the glycosyltransferase 4 family.</text>
</comment>
<dbReference type="GO" id="GO:0016757">
    <property type="term" value="F:glycosyltransferase activity"/>
    <property type="evidence" value="ECO:0007669"/>
    <property type="project" value="UniProtKB-KW"/>
</dbReference>
<evidence type="ECO:0000256" key="16">
    <source>
        <dbReference type="ARBA" id="ARBA00023180"/>
    </source>
</evidence>
<keyword evidence="15 21" id="KW-0472">Membrane</keyword>
<evidence type="ECO:0000259" key="22">
    <source>
        <dbReference type="Pfam" id="PF21383"/>
    </source>
</evidence>
<dbReference type="STRING" id="2018661.A0A2A2KTV0"/>
<dbReference type="GO" id="GO:0003975">
    <property type="term" value="F:UDP-N-acetylglucosamine-dolichyl-phosphate N-acetylglucosaminephosphotransferase activity"/>
    <property type="evidence" value="ECO:0007669"/>
    <property type="project" value="UniProtKB-EC"/>
</dbReference>
<accession>A0A2A2KTV0</accession>
<comment type="pathway">
    <text evidence="3">Protein modification; protein glycosylation.</text>
</comment>
<dbReference type="EC" id="2.7.8.15" evidence="6"/>
<gene>
    <name evidence="23" type="ORF">WR25_25268</name>
</gene>
<evidence type="ECO:0000256" key="7">
    <source>
        <dbReference type="ARBA" id="ARBA00017659"/>
    </source>
</evidence>
<evidence type="ECO:0000256" key="10">
    <source>
        <dbReference type="ARBA" id="ARBA00022692"/>
    </source>
</evidence>
<evidence type="ECO:0000313" key="23">
    <source>
        <dbReference type="EMBL" id="PAV77385.1"/>
    </source>
</evidence>
<keyword evidence="9" id="KW-0808">Transferase</keyword>
<dbReference type="GO" id="GO:0005789">
    <property type="term" value="C:endoplasmic reticulum membrane"/>
    <property type="evidence" value="ECO:0007669"/>
    <property type="project" value="UniProtKB-SubCell"/>
</dbReference>
<comment type="subcellular location">
    <subcellularLocation>
        <location evidence="2">Endoplasmic reticulum membrane</location>
        <topology evidence="2">Multi-pass membrane protein</topology>
    </subcellularLocation>
</comment>
<dbReference type="Proteomes" id="UP000218231">
    <property type="component" value="Unassembled WGS sequence"/>
</dbReference>
<keyword evidence="13" id="KW-0460">Magnesium</keyword>
<dbReference type="AlphaFoldDB" id="A0A2A2KTV0"/>
<evidence type="ECO:0000256" key="13">
    <source>
        <dbReference type="ARBA" id="ARBA00022842"/>
    </source>
</evidence>
<evidence type="ECO:0000256" key="21">
    <source>
        <dbReference type="SAM" id="Phobius"/>
    </source>
</evidence>
<dbReference type="PANTHER" id="PTHR10571">
    <property type="entry name" value="UDP-N-ACETYLGLUCOSAMINE--DOLICHYL-PHOSPHATE N-ACETYLGLUCOSAMINEPHOSPHOTRANSFERASE"/>
    <property type="match status" value="1"/>
</dbReference>
<dbReference type="GO" id="GO:0006488">
    <property type="term" value="P:dolichol-linked oligosaccharide biosynthetic process"/>
    <property type="evidence" value="ECO:0007669"/>
    <property type="project" value="InterPro"/>
</dbReference>
<feature type="domain" description="DPAGT1 insertion" evidence="22">
    <location>
        <begin position="289"/>
        <end position="329"/>
    </location>
</feature>
<keyword evidence="8" id="KW-0328">Glycosyltransferase</keyword>
<evidence type="ECO:0000256" key="1">
    <source>
        <dbReference type="ARBA" id="ARBA00001946"/>
    </source>
</evidence>
<evidence type="ECO:0000256" key="6">
    <source>
        <dbReference type="ARBA" id="ARBA00013225"/>
    </source>
</evidence>